<evidence type="ECO:0000256" key="1">
    <source>
        <dbReference type="SAM" id="Phobius"/>
    </source>
</evidence>
<feature type="transmembrane region" description="Helical" evidence="1">
    <location>
        <begin position="184"/>
        <end position="203"/>
    </location>
</feature>
<feature type="domain" description="EamA" evidence="2">
    <location>
        <begin position="36"/>
        <end position="174"/>
    </location>
</feature>
<accession>A0ABW0J6Y5</accession>
<feature type="transmembrane region" description="Helical" evidence="1">
    <location>
        <begin position="34"/>
        <end position="54"/>
    </location>
</feature>
<reference evidence="4" key="1">
    <citation type="journal article" date="2019" name="Int. J. Syst. Evol. Microbiol.">
        <title>The Global Catalogue of Microorganisms (GCM) 10K type strain sequencing project: providing services to taxonomists for standard genome sequencing and annotation.</title>
        <authorList>
            <consortium name="The Broad Institute Genomics Platform"/>
            <consortium name="The Broad Institute Genome Sequencing Center for Infectious Disease"/>
            <person name="Wu L."/>
            <person name="Ma J."/>
        </authorList>
    </citation>
    <scope>NUCLEOTIDE SEQUENCE [LARGE SCALE GENOMIC DNA]</scope>
    <source>
        <strain evidence="4">CCUG 56042</strain>
    </source>
</reference>
<feature type="transmembrane region" description="Helical" evidence="1">
    <location>
        <begin position="239"/>
        <end position="261"/>
    </location>
</feature>
<feature type="transmembrane region" description="Helical" evidence="1">
    <location>
        <begin position="215"/>
        <end position="233"/>
    </location>
</feature>
<proteinExistence type="predicted"/>
<evidence type="ECO:0000313" key="3">
    <source>
        <dbReference type="EMBL" id="MFC5428816.1"/>
    </source>
</evidence>
<dbReference type="RefSeq" id="WP_377710780.1">
    <property type="nucleotide sequence ID" value="NZ_JBHSMP010000011.1"/>
</dbReference>
<dbReference type="PANTHER" id="PTHR22911">
    <property type="entry name" value="ACYL-MALONYL CONDENSING ENZYME-RELATED"/>
    <property type="match status" value="1"/>
</dbReference>
<dbReference type="SUPFAM" id="SSF103481">
    <property type="entry name" value="Multidrug resistance efflux transporter EmrE"/>
    <property type="match status" value="1"/>
</dbReference>
<feature type="domain" description="EamA" evidence="2">
    <location>
        <begin position="185"/>
        <end position="311"/>
    </location>
</feature>
<evidence type="ECO:0000259" key="2">
    <source>
        <dbReference type="Pfam" id="PF00892"/>
    </source>
</evidence>
<keyword evidence="1" id="KW-1133">Transmembrane helix</keyword>
<feature type="transmembrane region" description="Helical" evidence="1">
    <location>
        <begin position="69"/>
        <end position="86"/>
    </location>
</feature>
<evidence type="ECO:0000313" key="4">
    <source>
        <dbReference type="Proteomes" id="UP001596103"/>
    </source>
</evidence>
<feature type="transmembrane region" description="Helical" evidence="1">
    <location>
        <begin position="133"/>
        <end position="152"/>
    </location>
</feature>
<keyword evidence="4" id="KW-1185">Reference proteome</keyword>
<feature type="transmembrane region" description="Helical" evidence="1">
    <location>
        <begin position="273"/>
        <end position="291"/>
    </location>
</feature>
<dbReference type="PANTHER" id="PTHR22911:SF137">
    <property type="entry name" value="SOLUTE CARRIER FAMILY 35 MEMBER G2-RELATED"/>
    <property type="match status" value="1"/>
</dbReference>
<dbReference type="Gene3D" id="1.10.3730.20">
    <property type="match status" value="1"/>
</dbReference>
<dbReference type="InterPro" id="IPR037185">
    <property type="entry name" value="EmrE-like"/>
</dbReference>
<dbReference type="Pfam" id="PF00892">
    <property type="entry name" value="EamA"/>
    <property type="match status" value="2"/>
</dbReference>
<dbReference type="Proteomes" id="UP001596103">
    <property type="component" value="Unassembled WGS sequence"/>
</dbReference>
<feature type="transmembrane region" description="Helical" evidence="1">
    <location>
        <begin position="107"/>
        <end position="127"/>
    </location>
</feature>
<feature type="transmembrane region" description="Helical" evidence="1">
    <location>
        <begin position="159"/>
        <end position="178"/>
    </location>
</feature>
<sequence length="322" mass="34413">MAIMIGRRDGEPLAALLYRRGMGKRRGEQRADRAVSGILYTVLATLLLTVGLYLPRLISSNADPVQVSFLRYAGGTLWLVAIYCVRRRGGRAALFSGADLTTQAWHIARAVVGFGTLTLTVMASRLLPIGNVQAILACNGLLVLVWLILRGIERIQGSVIVGTLLCVTGALLASNVKVTMHEMVGYGAAWAACACWATEIVIFRHAVVRSPGKTSLLFINLVGVILLIVPGVLRWHSVPVTHCLLLLSVGVILVASQAALIKALERVPLSVTVPFRYLNVPAALLLGFLVLNQTPSLVELAGAALVMIGGTVLSERLARKTA</sequence>
<gene>
    <name evidence="3" type="ORF">ACFPTO_08375</name>
</gene>
<dbReference type="EMBL" id="JBHSMP010000011">
    <property type="protein sequence ID" value="MFC5428816.1"/>
    <property type="molecule type" value="Genomic_DNA"/>
</dbReference>
<protein>
    <submittedName>
        <fullName evidence="3">DMT family transporter</fullName>
    </submittedName>
</protein>
<feature type="transmembrane region" description="Helical" evidence="1">
    <location>
        <begin position="297"/>
        <end position="314"/>
    </location>
</feature>
<keyword evidence="1" id="KW-0812">Transmembrane</keyword>
<organism evidence="3 4">
    <name type="scientific">Paraburkholderia denitrificans</name>
    <dbReference type="NCBI Taxonomy" id="694025"/>
    <lineage>
        <taxon>Bacteria</taxon>
        <taxon>Pseudomonadati</taxon>
        <taxon>Pseudomonadota</taxon>
        <taxon>Betaproteobacteria</taxon>
        <taxon>Burkholderiales</taxon>
        <taxon>Burkholderiaceae</taxon>
        <taxon>Paraburkholderia</taxon>
    </lineage>
</organism>
<comment type="caution">
    <text evidence="3">The sequence shown here is derived from an EMBL/GenBank/DDBJ whole genome shotgun (WGS) entry which is preliminary data.</text>
</comment>
<name>A0ABW0J6Y5_9BURK</name>
<dbReference type="InterPro" id="IPR000620">
    <property type="entry name" value="EamA_dom"/>
</dbReference>
<keyword evidence="1" id="KW-0472">Membrane</keyword>